<dbReference type="PROSITE" id="PS50110">
    <property type="entry name" value="RESPONSE_REGULATORY"/>
    <property type="match status" value="1"/>
</dbReference>
<sequence>MLLERSQSTFMKTVLIIEDNQDIRENTIEILEMANFKVLIAENGRDGLEIAFNDAPDVIICDIMMPQMDGYDVLQQLKGHSSTENIPFIYLTARTEKAEIERAMAMGADAYICKPFEINELLDEVNRFFD</sequence>
<comment type="caution">
    <text evidence="4">The sequence shown here is derived from an EMBL/GenBank/DDBJ whole genome shotgun (WGS) entry which is preliminary data.</text>
</comment>
<proteinExistence type="predicted"/>
<dbReference type="InterPro" id="IPR011006">
    <property type="entry name" value="CheY-like_superfamily"/>
</dbReference>
<dbReference type="AlphaFoldDB" id="L8JWB6"/>
<dbReference type="GO" id="GO:0000160">
    <property type="term" value="P:phosphorelay signal transduction system"/>
    <property type="evidence" value="ECO:0007669"/>
    <property type="project" value="InterPro"/>
</dbReference>
<accession>L8JWB6</accession>
<reference evidence="4 5" key="1">
    <citation type="submission" date="2012-12" db="EMBL/GenBank/DDBJ databases">
        <title>Genome assembly of Fulvivirga imtechensis AK7.</title>
        <authorList>
            <person name="Nupur N."/>
            <person name="Khatri I."/>
            <person name="Kumar R."/>
            <person name="Subramanian S."/>
            <person name="Pinnaka A."/>
        </authorList>
    </citation>
    <scope>NUCLEOTIDE SEQUENCE [LARGE SCALE GENOMIC DNA]</scope>
    <source>
        <strain evidence="4 5">AK7</strain>
    </source>
</reference>
<dbReference type="InterPro" id="IPR050595">
    <property type="entry name" value="Bact_response_regulator"/>
</dbReference>
<evidence type="ECO:0000259" key="3">
    <source>
        <dbReference type="PROSITE" id="PS50110"/>
    </source>
</evidence>
<protein>
    <submittedName>
        <fullName evidence="4">Response Regulator Receiver Signal Transduction Histidine Kinase</fullName>
    </submittedName>
</protein>
<evidence type="ECO:0000256" key="1">
    <source>
        <dbReference type="ARBA" id="ARBA00022553"/>
    </source>
</evidence>
<keyword evidence="5" id="KW-1185">Reference proteome</keyword>
<name>L8JWB6_9BACT</name>
<dbReference type="GO" id="GO:0016301">
    <property type="term" value="F:kinase activity"/>
    <property type="evidence" value="ECO:0007669"/>
    <property type="project" value="UniProtKB-KW"/>
</dbReference>
<evidence type="ECO:0000313" key="4">
    <source>
        <dbReference type="EMBL" id="ELR71909.1"/>
    </source>
</evidence>
<feature type="modified residue" description="4-aspartylphosphate" evidence="2">
    <location>
        <position position="62"/>
    </location>
</feature>
<dbReference type="PANTHER" id="PTHR44591">
    <property type="entry name" value="STRESS RESPONSE REGULATOR PROTEIN 1"/>
    <property type="match status" value="1"/>
</dbReference>
<dbReference type="SUPFAM" id="SSF52172">
    <property type="entry name" value="CheY-like"/>
    <property type="match status" value="1"/>
</dbReference>
<gene>
    <name evidence="4" type="ORF">C900_02148</name>
</gene>
<keyword evidence="1 2" id="KW-0597">Phosphoprotein</keyword>
<dbReference type="Gene3D" id="3.40.50.2300">
    <property type="match status" value="1"/>
</dbReference>
<dbReference type="eggNOG" id="COG0745">
    <property type="taxonomic scope" value="Bacteria"/>
</dbReference>
<keyword evidence="4" id="KW-0808">Transferase</keyword>
<evidence type="ECO:0000313" key="5">
    <source>
        <dbReference type="Proteomes" id="UP000011135"/>
    </source>
</evidence>
<dbReference type="STRING" id="1237149.C900_02148"/>
<feature type="domain" description="Response regulatory" evidence="3">
    <location>
        <begin position="13"/>
        <end position="129"/>
    </location>
</feature>
<dbReference type="Proteomes" id="UP000011135">
    <property type="component" value="Unassembled WGS sequence"/>
</dbReference>
<keyword evidence="4" id="KW-0418">Kinase</keyword>
<dbReference type="InterPro" id="IPR001789">
    <property type="entry name" value="Sig_transdc_resp-reg_receiver"/>
</dbReference>
<organism evidence="4 5">
    <name type="scientific">Fulvivirga imtechensis AK7</name>
    <dbReference type="NCBI Taxonomy" id="1237149"/>
    <lineage>
        <taxon>Bacteria</taxon>
        <taxon>Pseudomonadati</taxon>
        <taxon>Bacteroidota</taxon>
        <taxon>Cytophagia</taxon>
        <taxon>Cytophagales</taxon>
        <taxon>Fulvivirgaceae</taxon>
        <taxon>Fulvivirga</taxon>
    </lineage>
</organism>
<dbReference type="EMBL" id="AMZN01000031">
    <property type="protein sequence ID" value="ELR71909.1"/>
    <property type="molecule type" value="Genomic_DNA"/>
</dbReference>
<dbReference type="PANTHER" id="PTHR44591:SF22">
    <property type="entry name" value="CHEY SUBFAMILY"/>
    <property type="match status" value="1"/>
</dbReference>
<dbReference type="Pfam" id="PF00072">
    <property type="entry name" value="Response_reg"/>
    <property type="match status" value="1"/>
</dbReference>
<evidence type="ECO:0000256" key="2">
    <source>
        <dbReference type="PROSITE-ProRule" id="PRU00169"/>
    </source>
</evidence>
<dbReference type="SMART" id="SM00448">
    <property type="entry name" value="REC"/>
    <property type="match status" value="1"/>
</dbReference>